<keyword evidence="1" id="KW-0479">Metal-binding</keyword>
<dbReference type="GeneID" id="105267107"/>
<dbReference type="InterPro" id="IPR036236">
    <property type="entry name" value="Znf_C2H2_sf"/>
</dbReference>
<keyword evidence="1" id="KW-0862">Zinc</keyword>
<dbReference type="InterPro" id="IPR013087">
    <property type="entry name" value="Znf_C2H2_type"/>
</dbReference>
<dbReference type="KEGG" id="fas:105267107"/>
<reference evidence="4" key="1">
    <citation type="submission" date="2025-08" db="UniProtKB">
        <authorList>
            <consortium name="RefSeq"/>
        </authorList>
    </citation>
    <scope>IDENTIFICATION</scope>
    <source>
        <strain evidence="4">USDA-PBARC FA_bdor</strain>
        <tissue evidence="4">Whole organism</tissue>
    </source>
</reference>
<keyword evidence="1" id="KW-0863">Zinc-finger</keyword>
<sequence>MDNSKYNLRCNRIISERMLKKDFIYEIKRLPGERWLTPQKNPVPEENSRMTLQDTPRVPFRCNFCGESIATLMSLSTHVKSHLRNYCRICYWIFESAETAEEHVRQKHPITSSN</sequence>
<organism evidence="3 4">
    <name type="scientific">Fopius arisanus</name>
    <dbReference type="NCBI Taxonomy" id="64838"/>
    <lineage>
        <taxon>Eukaryota</taxon>
        <taxon>Metazoa</taxon>
        <taxon>Ecdysozoa</taxon>
        <taxon>Arthropoda</taxon>
        <taxon>Hexapoda</taxon>
        <taxon>Insecta</taxon>
        <taxon>Pterygota</taxon>
        <taxon>Neoptera</taxon>
        <taxon>Endopterygota</taxon>
        <taxon>Hymenoptera</taxon>
        <taxon>Apocrita</taxon>
        <taxon>Ichneumonoidea</taxon>
        <taxon>Braconidae</taxon>
        <taxon>Opiinae</taxon>
        <taxon>Fopius</taxon>
    </lineage>
</organism>
<dbReference type="PROSITE" id="PS00028">
    <property type="entry name" value="ZINC_FINGER_C2H2_1"/>
    <property type="match status" value="1"/>
</dbReference>
<evidence type="ECO:0000313" key="4">
    <source>
        <dbReference type="RefSeq" id="XP_011304046.1"/>
    </source>
</evidence>
<keyword evidence="3" id="KW-1185">Reference proteome</keyword>
<feature type="domain" description="C2H2-type" evidence="2">
    <location>
        <begin position="60"/>
        <end position="82"/>
    </location>
</feature>
<dbReference type="Pfam" id="PF13894">
    <property type="entry name" value="zf-C2H2_4"/>
    <property type="match status" value="1"/>
</dbReference>
<evidence type="ECO:0000256" key="1">
    <source>
        <dbReference type="PROSITE-ProRule" id="PRU00042"/>
    </source>
</evidence>
<evidence type="ECO:0000259" key="2">
    <source>
        <dbReference type="PROSITE" id="PS50157"/>
    </source>
</evidence>
<dbReference type="PROSITE" id="PS50157">
    <property type="entry name" value="ZINC_FINGER_C2H2_2"/>
    <property type="match status" value="1"/>
</dbReference>
<name>A0A9R1U000_9HYME</name>
<dbReference type="SMART" id="SM00355">
    <property type="entry name" value="ZnF_C2H2"/>
    <property type="match status" value="2"/>
</dbReference>
<dbReference type="Proteomes" id="UP000694866">
    <property type="component" value="Unplaced"/>
</dbReference>
<protein>
    <submittedName>
        <fullName evidence="4">Protein suppressor of hairy wing</fullName>
    </submittedName>
</protein>
<accession>A0A9R1U000</accession>
<proteinExistence type="predicted"/>
<gene>
    <name evidence="4" type="primary">LOC105267107</name>
</gene>
<dbReference type="GO" id="GO:0008270">
    <property type="term" value="F:zinc ion binding"/>
    <property type="evidence" value="ECO:0007669"/>
    <property type="project" value="UniProtKB-KW"/>
</dbReference>
<dbReference type="RefSeq" id="XP_011304046.1">
    <property type="nucleotide sequence ID" value="XM_011305744.1"/>
</dbReference>
<dbReference type="SUPFAM" id="SSF57667">
    <property type="entry name" value="beta-beta-alpha zinc fingers"/>
    <property type="match status" value="1"/>
</dbReference>
<evidence type="ECO:0000313" key="3">
    <source>
        <dbReference type="Proteomes" id="UP000694866"/>
    </source>
</evidence>
<dbReference type="AlphaFoldDB" id="A0A9R1U000"/>
<dbReference type="OrthoDB" id="8054813at2759"/>
<dbReference type="Gene3D" id="3.30.160.60">
    <property type="entry name" value="Classic Zinc Finger"/>
    <property type="match status" value="1"/>
</dbReference>